<evidence type="ECO:0000256" key="3">
    <source>
        <dbReference type="ARBA" id="ARBA00022840"/>
    </source>
</evidence>
<dbReference type="SUPFAM" id="SSF56059">
    <property type="entry name" value="Glutathione synthetase ATP-binding domain-like"/>
    <property type="match status" value="1"/>
</dbReference>
<name>A0ABV9YF28_9PSEU</name>
<dbReference type="Gene3D" id="3.30.1490.20">
    <property type="entry name" value="ATP-grasp fold, A domain"/>
    <property type="match status" value="1"/>
</dbReference>
<dbReference type="InterPro" id="IPR003806">
    <property type="entry name" value="ATP-grasp_PylC-type"/>
</dbReference>
<gene>
    <name evidence="6" type="ORF">ACFPFM_41625</name>
</gene>
<organism evidence="6 7">
    <name type="scientific">Saccharothrix xinjiangensis</name>
    <dbReference type="NCBI Taxonomy" id="204798"/>
    <lineage>
        <taxon>Bacteria</taxon>
        <taxon>Bacillati</taxon>
        <taxon>Actinomycetota</taxon>
        <taxon>Actinomycetes</taxon>
        <taxon>Pseudonocardiales</taxon>
        <taxon>Pseudonocardiaceae</taxon>
        <taxon>Saccharothrix</taxon>
    </lineage>
</organism>
<sequence>MRTDDGLILIAHRIPAAITPLGEWLRDIAHRVVLVTSDEAAPGYADAFDRVVAVASYSTGDAVVEQLHRLCRDHDVSRIVYGTEEDVLRLARVRDRYGIPGLSGADALPYRDKLSMKERVADLLPTPRFHRPAGPADAVAFADRVGWPLVVKPRFGYGSRGVAVVRSPDALLRDIASRPDDDVLVEEFIEGSVYHVDGFMQHGEVLFSCPSAYFNDCLAFADGRPLGSWQLDPGDSFAERLSAFAVRVVGLFPATGFTPFHLEVFRRAGTDEIHFCEVAARLGGAHVFETLGAAAGINPVRTWYRRQAGLDEPVGFTPSADRFGWLLVPPRPGVLEAVDGPPLPGFVERFHVSADLPRAFGEATVSTDAVMSFVVRGANSRLLRANLSSCLEWATRAMRWRES</sequence>
<keyword evidence="3 4" id="KW-0067">ATP-binding</keyword>
<dbReference type="PANTHER" id="PTHR43585:SF2">
    <property type="entry name" value="ATP-GRASP ENZYME FSQD"/>
    <property type="match status" value="1"/>
</dbReference>
<keyword evidence="2 4" id="KW-0547">Nucleotide-binding</keyword>
<protein>
    <submittedName>
        <fullName evidence="6">Acetyl-CoA carboxylase biotin carboxylase subunit family protein</fullName>
    </submittedName>
</protein>
<dbReference type="InterPro" id="IPR011761">
    <property type="entry name" value="ATP-grasp"/>
</dbReference>
<keyword evidence="1" id="KW-0436">Ligase</keyword>
<dbReference type="PANTHER" id="PTHR43585">
    <property type="entry name" value="FUMIPYRROLE BIOSYNTHESIS PROTEIN C"/>
    <property type="match status" value="1"/>
</dbReference>
<dbReference type="Pfam" id="PF02655">
    <property type="entry name" value="ATP-grasp_3"/>
    <property type="match status" value="1"/>
</dbReference>
<dbReference type="Gene3D" id="3.40.50.20">
    <property type="match status" value="1"/>
</dbReference>
<dbReference type="Gene3D" id="3.30.470.20">
    <property type="entry name" value="ATP-grasp fold, B domain"/>
    <property type="match status" value="1"/>
</dbReference>
<keyword evidence="7" id="KW-1185">Reference proteome</keyword>
<dbReference type="EMBL" id="JBHSJB010000053">
    <property type="protein sequence ID" value="MFC5060252.1"/>
    <property type="molecule type" value="Genomic_DNA"/>
</dbReference>
<dbReference type="PROSITE" id="PS50975">
    <property type="entry name" value="ATP_GRASP"/>
    <property type="match status" value="1"/>
</dbReference>
<evidence type="ECO:0000313" key="6">
    <source>
        <dbReference type="EMBL" id="MFC5060252.1"/>
    </source>
</evidence>
<proteinExistence type="predicted"/>
<comment type="caution">
    <text evidence="6">The sequence shown here is derived from an EMBL/GenBank/DDBJ whole genome shotgun (WGS) entry which is preliminary data.</text>
</comment>
<dbReference type="RefSeq" id="WP_344041966.1">
    <property type="nucleotide sequence ID" value="NZ_BAAAKE010000031.1"/>
</dbReference>
<dbReference type="InterPro" id="IPR052032">
    <property type="entry name" value="ATP-dep_AA_Ligase"/>
</dbReference>
<evidence type="ECO:0000256" key="4">
    <source>
        <dbReference type="PROSITE-ProRule" id="PRU00409"/>
    </source>
</evidence>
<feature type="domain" description="ATP-grasp" evidence="5">
    <location>
        <begin position="116"/>
        <end position="308"/>
    </location>
</feature>
<dbReference type="InterPro" id="IPR013815">
    <property type="entry name" value="ATP_grasp_subdomain_1"/>
</dbReference>
<dbReference type="Proteomes" id="UP001595833">
    <property type="component" value="Unassembled WGS sequence"/>
</dbReference>
<reference evidence="7" key="1">
    <citation type="journal article" date="2019" name="Int. J. Syst. Evol. Microbiol.">
        <title>The Global Catalogue of Microorganisms (GCM) 10K type strain sequencing project: providing services to taxonomists for standard genome sequencing and annotation.</title>
        <authorList>
            <consortium name="The Broad Institute Genomics Platform"/>
            <consortium name="The Broad Institute Genome Sequencing Center for Infectious Disease"/>
            <person name="Wu L."/>
            <person name="Ma J."/>
        </authorList>
    </citation>
    <scope>NUCLEOTIDE SEQUENCE [LARGE SCALE GENOMIC DNA]</scope>
    <source>
        <strain evidence="7">KCTC 12848</strain>
    </source>
</reference>
<evidence type="ECO:0000256" key="2">
    <source>
        <dbReference type="ARBA" id="ARBA00022741"/>
    </source>
</evidence>
<evidence type="ECO:0000259" key="5">
    <source>
        <dbReference type="PROSITE" id="PS50975"/>
    </source>
</evidence>
<evidence type="ECO:0000256" key="1">
    <source>
        <dbReference type="ARBA" id="ARBA00022598"/>
    </source>
</evidence>
<accession>A0ABV9YF28</accession>
<evidence type="ECO:0000313" key="7">
    <source>
        <dbReference type="Proteomes" id="UP001595833"/>
    </source>
</evidence>